<protein>
    <submittedName>
        <fullName evidence="1">Uncharacterized protein</fullName>
    </submittedName>
</protein>
<gene>
    <name evidence="1" type="primary">ORF37456</name>
</gene>
<dbReference type="EMBL" id="HACG01012936">
    <property type="protein sequence ID" value="CEK59801.1"/>
    <property type="molecule type" value="Transcribed_RNA"/>
</dbReference>
<evidence type="ECO:0000313" key="1">
    <source>
        <dbReference type="EMBL" id="CEK59801.1"/>
    </source>
</evidence>
<reference evidence="1" key="1">
    <citation type="submission" date="2014-12" db="EMBL/GenBank/DDBJ databases">
        <title>Insight into the proteome of Arion vulgaris.</title>
        <authorList>
            <person name="Aradska J."/>
            <person name="Bulat T."/>
            <person name="Smidak R."/>
            <person name="Sarate P."/>
            <person name="Gangsoo J."/>
            <person name="Sialana F."/>
            <person name="Bilban M."/>
            <person name="Lubec G."/>
        </authorList>
    </citation>
    <scope>NUCLEOTIDE SEQUENCE</scope>
    <source>
        <tissue evidence="1">Skin</tissue>
    </source>
</reference>
<accession>A0A0B6YVK4</accession>
<name>A0A0B6YVK4_9EUPU</name>
<dbReference type="AlphaFoldDB" id="A0A0B6YVK4"/>
<sequence length="53" mass="5804">PTEVTNHILQNCLLPGCMPTEVANHLLCGCMFSESIILILQVCISAEVKIHIL</sequence>
<proteinExistence type="predicted"/>
<organism evidence="1">
    <name type="scientific">Arion vulgaris</name>
    <dbReference type="NCBI Taxonomy" id="1028688"/>
    <lineage>
        <taxon>Eukaryota</taxon>
        <taxon>Metazoa</taxon>
        <taxon>Spiralia</taxon>
        <taxon>Lophotrochozoa</taxon>
        <taxon>Mollusca</taxon>
        <taxon>Gastropoda</taxon>
        <taxon>Heterobranchia</taxon>
        <taxon>Euthyneura</taxon>
        <taxon>Panpulmonata</taxon>
        <taxon>Eupulmonata</taxon>
        <taxon>Stylommatophora</taxon>
        <taxon>Helicina</taxon>
        <taxon>Arionoidea</taxon>
        <taxon>Arionidae</taxon>
        <taxon>Arion</taxon>
    </lineage>
</organism>
<feature type="non-terminal residue" evidence="1">
    <location>
        <position position="1"/>
    </location>
</feature>